<keyword evidence="3" id="KW-0378">Hydrolase</keyword>
<dbReference type="InterPro" id="IPR053138">
    <property type="entry name" value="N-alpha-Ac-DABA_deacetylase"/>
</dbReference>
<dbReference type="AlphaFoldDB" id="A0AAJ5FA13"/>
<dbReference type="GO" id="GO:0046872">
    <property type="term" value="F:metal ion binding"/>
    <property type="evidence" value="ECO:0007669"/>
    <property type="project" value="UniProtKB-KW"/>
</dbReference>
<evidence type="ECO:0000313" key="6">
    <source>
        <dbReference type="EMBL" id="MBB5295714.1"/>
    </source>
</evidence>
<dbReference type="PANTHER" id="PTHR37326:SF1">
    <property type="entry name" value="BLL3975 PROTEIN"/>
    <property type="match status" value="1"/>
</dbReference>
<reference evidence="7 8" key="1">
    <citation type="submission" date="2019-04" db="EMBL/GenBank/DDBJ databases">
        <title>Deinococcus metalilatus MA1002 mutant No.5.</title>
        <authorList>
            <person name="Park W."/>
            <person name="Park C."/>
        </authorList>
    </citation>
    <scope>NUCLEOTIDE SEQUENCE [LARGE SCALE GENOMIC DNA]</scope>
    <source>
        <strain evidence="7 8">MA1002-m5</strain>
    </source>
</reference>
<evidence type="ECO:0000313" key="8">
    <source>
        <dbReference type="Proteomes" id="UP000308000"/>
    </source>
</evidence>
<dbReference type="EMBL" id="VBRC01000001">
    <property type="protein sequence ID" value="TLK32227.1"/>
    <property type="molecule type" value="Genomic_DNA"/>
</dbReference>
<evidence type="ECO:0000256" key="3">
    <source>
        <dbReference type="ARBA" id="ARBA00022801"/>
    </source>
</evidence>
<organism evidence="7 8">
    <name type="scientific">Deinococcus metallilatus</name>
    <dbReference type="NCBI Taxonomy" id="1211322"/>
    <lineage>
        <taxon>Bacteria</taxon>
        <taxon>Thermotogati</taxon>
        <taxon>Deinococcota</taxon>
        <taxon>Deinococci</taxon>
        <taxon>Deinococcales</taxon>
        <taxon>Deinococcaceae</taxon>
        <taxon>Deinococcus</taxon>
    </lineage>
</organism>
<dbReference type="Proteomes" id="UP000536909">
    <property type="component" value="Unassembled WGS sequence"/>
</dbReference>
<dbReference type="GO" id="GO:0016811">
    <property type="term" value="F:hydrolase activity, acting on carbon-nitrogen (but not peptide) bonds, in linear amides"/>
    <property type="evidence" value="ECO:0007669"/>
    <property type="project" value="InterPro"/>
</dbReference>
<evidence type="ECO:0000313" key="7">
    <source>
        <dbReference type="EMBL" id="TLK32227.1"/>
    </source>
</evidence>
<dbReference type="PANTHER" id="PTHR37326">
    <property type="entry name" value="BLL3975 PROTEIN"/>
    <property type="match status" value="1"/>
</dbReference>
<dbReference type="EMBL" id="JACHFV010000008">
    <property type="protein sequence ID" value="MBB5295714.1"/>
    <property type="molecule type" value="Genomic_DNA"/>
</dbReference>
<evidence type="ECO:0000256" key="2">
    <source>
        <dbReference type="ARBA" id="ARBA00022723"/>
    </source>
</evidence>
<dbReference type="InterPro" id="IPR043795">
    <property type="entry name" value="N-alpha-Ac-DABA-like"/>
</dbReference>
<name>A0AAJ5FA13_9DEIO</name>
<protein>
    <recommendedName>
        <fullName evidence="5">Succinylglutamate desuccinylase/Aspartoacylase catalytic domain-containing protein</fullName>
    </recommendedName>
</protein>
<dbReference type="Pfam" id="PF24827">
    <property type="entry name" value="AstE_AspA_cat"/>
    <property type="match status" value="1"/>
</dbReference>
<keyword evidence="9" id="KW-1185">Reference proteome</keyword>
<dbReference type="PIRSF" id="PIRSF039012">
    <property type="entry name" value="ASP"/>
    <property type="match status" value="1"/>
</dbReference>
<accession>A0AAJ5FA13</accession>
<dbReference type="GO" id="GO:0016788">
    <property type="term" value="F:hydrolase activity, acting on ester bonds"/>
    <property type="evidence" value="ECO:0007669"/>
    <property type="project" value="InterPro"/>
</dbReference>
<dbReference type="Proteomes" id="UP000308000">
    <property type="component" value="Unassembled WGS sequence"/>
</dbReference>
<gene>
    <name evidence="7" type="ORF">FCS05_01895</name>
    <name evidence="6" type="ORF">HNQ10_002553</name>
</gene>
<keyword evidence="2" id="KW-0479">Metal-binding</keyword>
<evidence type="ECO:0000256" key="1">
    <source>
        <dbReference type="ARBA" id="ARBA00001947"/>
    </source>
</evidence>
<dbReference type="SUPFAM" id="SSF53187">
    <property type="entry name" value="Zn-dependent exopeptidases"/>
    <property type="match status" value="1"/>
</dbReference>
<proteinExistence type="predicted"/>
<dbReference type="Gene3D" id="3.40.630.10">
    <property type="entry name" value="Zn peptidases"/>
    <property type="match status" value="1"/>
</dbReference>
<reference evidence="6 9" key="2">
    <citation type="submission" date="2020-08" db="EMBL/GenBank/DDBJ databases">
        <title>Genomic Encyclopedia of Type Strains, Phase IV (KMG-IV): sequencing the most valuable type-strain genomes for metagenomic binning, comparative biology and taxonomic classification.</title>
        <authorList>
            <person name="Goeker M."/>
        </authorList>
    </citation>
    <scope>NUCLEOTIDE SEQUENCE [LARGE SCALE GENOMIC DNA]</scope>
    <source>
        <strain evidence="6 9">DSM 105434</strain>
    </source>
</reference>
<evidence type="ECO:0000256" key="4">
    <source>
        <dbReference type="ARBA" id="ARBA00022833"/>
    </source>
</evidence>
<feature type="domain" description="Succinylglutamate desuccinylase/Aspartoacylase catalytic" evidence="5">
    <location>
        <begin position="34"/>
        <end position="210"/>
    </location>
</feature>
<evidence type="ECO:0000313" key="9">
    <source>
        <dbReference type="Proteomes" id="UP000536909"/>
    </source>
</evidence>
<dbReference type="RefSeq" id="WP_138223654.1">
    <property type="nucleotide sequence ID" value="NZ_BSUI01000005.1"/>
</dbReference>
<keyword evidence="4" id="KW-0862">Zinc</keyword>
<comment type="cofactor">
    <cofactor evidence="1">
        <name>Zn(2+)</name>
        <dbReference type="ChEBI" id="CHEBI:29105"/>
    </cofactor>
</comment>
<evidence type="ECO:0000259" key="5">
    <source>
        <dbReference type="Pfam" id="PF24827"/>
    </source>
</evidence>
<dbReference type="InterPro" id="IPR055438">
    <property type="entry name" value="AstE_AspA_cat"/>
</dbReference>
<sequence length="322" mass="35050">MPDPKHSLEWLDITRTAGGQPLRVAAHVFRGVEDGPRVTITAGIHGDELPPIVIARQVTEQLDSLPVRGQVTVIPLCNPPGFESFTRNTPTDMQNLNRVFPGDLDTWLSDQLAKKLHEYIAPRTDVLLDLHAGGSIPTVDYVYVLNAPEVSRAFLFPTLYKGKSYQGTLGTELIKQNGTKVVVAEIGGGGQLDAQYIRRGTAGVMNALKVIGSIPGDPQPAPAQTLLHDMKIVRPAFGGILMPRVDATQLGQAVDRGTLLGTMVDPQTFEELEEFRAPFDKTQLVLVRPTPSRTHAGDYAYMLGDLSTAEQLESQQLARQDG</sequence>
<comment type="caution">
    <text evidence="7">The sequence shown here is derived from an EMBL/GenBank/DDBJ whole genome shotgun (WGS) entry which is preliminary data.</text>
</comment>